<dbReference type="CDD" id="cd00190">
    <property type="entry name" value="Tryp_SPc"/>
    <property type="match status" value="1"/>
</dbReference>
<dbReference type="InterPro" id="IPR009003">
    <property type="entry name" value="Peptidase_S1_PA"/>
</dbReference>
<evidence type="ECO:0000256" key="8">
    <source>
        <dbReference type="SAM" id="SignalP"/>
    </source>
</evidence>
<proteinExistence type="inferred from homology"/>
<evidence type="ECO:0000313" key="11">
    <source>
        <dbReference type="Proteomes" id="UP000007062"/>
    </source>
</evidence>
<sequence>MKQVISLVLFGLFCGSAVLTDASDQNKPDGASQSGRIVNGKAVSIVKYKYALSLRVNGVFDCGATIITNSHSLTAAHCVYKYPSDPSRVTLYGGSTSTSSGGIEVPVVSIALHPNYNRKAFPAASDCDVAVLNVPVNSFSGRPNMAPLALQTNELPVGTECFVIGWGRTGNNQPASVNQLRYANMNIVSQSTCATMWAEYRKLCGTCKQSITSNMICAKYNNGVDTCGGDSGGALVCGSGLAGVVSFSHPNCTSAWPAGFAKITAPSIRSFIRQYAEI</sequence>
<keyword evidence="11" id="KW-1185">Reference proteome</keyword>
<dbReference type="Pfam" id="PF00089">
    <property type="entry name" value="Trypsin"/>
    <property type="match status" value="1"/>
</dbReference>
<evidence type="ECO:0000256" key="6">
    <source>
        <dbReference type="ARBA" id="ARBA00024195"/>
    </source>
</evidence>
<evidence type="ECO:0000256" key="3">
    <source>
        <dbReference type="ARBA" id="ARBA00022801"/>
    </source>
</evidence>
<evidence type="ECO:0000313" key="10">
    <source>
        <dbReference type="EnsemblMetazoa" id="AGAP010614.P339"/>
    </source>
</evidence>
<dbReference type="InterPro" id="IPR043504">
    <property type="entry name" value="Peptidase_S1_PA_chymotrypsin"/>
</dbReference>
<feature type="domain" description="Peptidase S1" evidence="9">
    <location>
        <begin position="37"/>
        <end position="277"/>
    </location>
</feature>
<evidence type="ECO:0000256" key="1">
    <source>
        <dbReference type="ARBA" id="ARBA00022670"/>
    </source>
</evidence>
<feature type="signal peptide" evidence="8">
    <location>
        <begin position="1"/>
        <end position="22"/>
    </location>
</feature>
<keyword evidence="2" id="KW-0222">Digestion</keyword>
<dbReference type="SMART" id="SM00020">
    <property type="entry name" value="Tryp_SPc"/>
    <property type="match status" value="1"/>
</dbReference>
<evidence type="ECO:0000259" key="9">
    <source>
        <dbReference type="PROSITE" id="PS50240"/>
    </source>
</evidence>
<feature type="chain" id="PRO_5046844914" description="Peptidase S1 domain-containing protein" evidence="8">
    <location>
        <begin position="23"/>
        <end position="278"/>
    </location>
</feature>
<dbReference type="SUPFAM" id="SSF50494">
    <property type="entry name" value="Trypsin-like serine proteases"/>
    <property type="match status" value="1"/>
</dbReference>
<dbReference type="EnsemblMetazoa" id="AGAP010614.R339">
    <property type="protein sequence ID" value="AGAP010614.P339"/>
    <property type="gene ID" value="AGAP010614"/>
</dbReference>
<dbReference type="PROSITE" id="PS50240">
    <property type="entry name" value="TRYPSIN_DOM"/>
    <property type="match status" value="1"/>
</dbReference>
<reference evidence="10" key="3">
    <citation type="submission" date="2025-05" db="UniProtKB">
        <authorList>
            <consortium name="EnsemblMetazoa"/>
        </authorList>
    </citation>
    <scope>IDENTIFICATION</scope>
    <source>
        <strain evidence="10">PEST</strain>
    </source>
</reference>
<dbReference type="EMBL" id="AAAB01008933">
    <property type="status" value="NOT_ANNOTATED_CDS"/>
    <property type="molecule type" value="Genomic_DNA"/>
</dbReference>
<reference evidence="10 11" key="1">
    <citation type="journal article" date="2002" name="Science">
        <title>The genome sequence of the malaria mosquito Anopheles gambiae.</title>
        <authorList>
            <person name="Holt R.A."/>
            <person name="Subramanian G.M."/>
            <person name="Halpern A."/>
            <person name="Sutton G.G."/>
            <person name="Charlab R."/>
            <person name="Nusskern D.R."/>
            <person name="Wincker P."/>
            <person name="Clark A.G."/>
            <person name="Ribeiro J.M."/>
            <person name="Wides R."/>
            <person name="Salzberg S.L."/>
            <person name="Loftus B."/>
            <person name="Yandell M."/>
            <person name="Majoros W.H."/>
            <person name="Rusch D.B."/>
            <person name="Lai Z."/>
            <person name="Kraft C.L."/>
            <person name="Abril J.F."/>
            <person name="Anthouard V."/>
            <person name="Arensburger P."/>
            <person name="Atkinson P.W."/>
            <person name="Baden H."/>
            <person name="de Berardinis V."/>
            <person name="Baldwin D."/>
            <person name="Benes V."/>
            <person name="Biedler J."/>
            <person name="Blass C."/>
            <person name="Bolanos R."/>
            <person name="Boscus D."/>
            <person name="Barnstead M."/>
            <person name="Cai S."/>
            <person name="Center A."/>
            <person name="Chaturverdi K."/>
            <person name="Christophides G.K."/>
            <person name="Chrystal M.A."/>
            <person name="Clamp M."/>
            <person name="Cravchik A."/>
            <person name="Curwen V."/>
            <person name="Dana A."/>
            <person name="Delcher A."/>
            <person name="Dew I."/>
            <person name="Evans C.A."/>
            <person name="Flanigan M."/>
            <person name="Grundschober-Freimoser A."/>
            <person name="Friedli L."/>
            <person name="Gu Z."/>
            <person name="Guan P."/>
            <person name="Guigo R."/>
            <person name="Hillenmeyer M.E."/>
            <person name="Hladun S.L."/>
            <person name="Hogan J.R."/>
            <person name="Hong Y.S."/>
            <person name="Hoover J."/>
            <person name="Jaillon O."/>
            <person name="Ke Z."/>
            <person name="Kodira C."/>
            <person name="Kokoza E."/>
            <person name="Koutsos A."/>
            <person name="Letunic I."/>
            <person name="Levitsky A."/>
            <person name="Liang Y."/>
            <person name="Lin J.J."/>
            <person name="Lobo N.F."/>
            <person name="Lopez J.R."/>
            <person name="Malek J.A."/>
            <person name="McIntosh T.C."/>
            <person name="Meister S."/>
            <person name="Miller J."/>
            <person name="Mobarry C."/>
            <person name="Mongin E."/>
            <person name="Murphy S.D."/>
            <person name="O'Brochta D.A."/>
            <person name="Pfannkoch C."/>
            <person name="Qi R."/>
            <person name="Regier M.A."/>
            <person name="Remington K."/>
            <person name="Shao H."/>
            <person name="Sharakhova M.V."/>
            <person name="Sitter C.D."/>
            <person name="Shetty J."/>
            <person name="Smith T.J."/>
            <person name="Strong R."/>
            <person name="Sun J."/>
            <person name="Thomasova D."/>
            <person name="Ton L.Q."/>
            <person name="Topalis P."/>
            <person name="Tu Z."/>
            <person name="Unger M.F."/>
            <person name="Walenz B."/>
            <person name="Wang A."/>
            <person name="Wang J."/>
            <person name="Wang M."/>
            <person name="Wang X."/>
            <person name="Woodford K.J."/>
            <person name="Wortman J.R."/>
            <person name="Wu M."/>
            <person name="Yao A."/>
            <person name="Zdobnov E.M."/>
            <person name="Zhang H."/>
            <person name="Zhao Q."/>
            <person name="Zhao S."/>
            <person name="Zhu S.C."/>
            <person name="Zhimulev I."/>
            <person name="Coluzzi M."/>
            <person name="della Torre A."/>
            <person name="Roth C.W."/>
            <person name="Louis C."/>
            <person name="Kalush F."/>
            <person name="Mural R.J."/>
            <person name="Myers E.W."/>
            <person name="Adams M.D."/>
            <person name="Smith H.O."/>
            <person name="Broder S."/>
            <person name="Gardner M.J."/>
            <person name="Fraser C.M."/>
            <person name="Birney E."/>
            <person name="Bork P."/>
            <person name="Brey P.T."/>
            <person name="Venter J.C."/>
            <person name="Weissenbach J."/>
            <person name="Kafatos F.C."/>
            <person name="Collins F.H."/>
            <person name="Hoffman S.L."/>
        </authorList>
    </citation>
    <scope>NUCLEOTIDE SEQUENCE [LARGE SCALE GENOMIC DNA]</scope>
    <source>
        <strain evidence="10 11">PEST</strain>
    </source>
</reference>
<keyword evidence="3 7" id="KW-0378">Hydrolase</keyword>
<dbReference type="InterPro" id="IPR033116">
    <property type="entry name" value="TRYPSIN_SER"/>
</dbReference>
<dbReference type="PROSITE" id="PS00134">
    <property type="entry name" value="TRYPSIN_HIS"/>
    <property type="match status" value="1"/>
</dbReference>
<dbReference type="InterPro" id="IPR050430">
    <property type="entry name" value="Peptidase_S1"/>
</dbReference>
<dbReference type="PANTHER" id="PTHR24276:SF96">
    <property type="entry name" value="PEPTIDASE S1 DOMAIN-CONTAINING PROTEIN"/>
    <property type="match status" value="1"/>
</dbReference>
<evidence type="ECO:0000256" key="4">
    <source>
        <dbReference type="ARBA" id="ARBA00022825"/>
    </source>
</evidence>
<evidence type="ECO:0000256" key="2">
    <source>
        <dbReference type="ARBA" id="ARBA00022757"/>
    </source>
</evidence>
<keyword evidence="8" id="KW-0732">Signal</keyword>
<dbReference type="PANTHER" id="PTHR24276">
    <property type="entry name" value="POLYSERASE-RELATED"/>
    <property type="match status" value="1"/>
</dbReference>
<dbReference type="PROSITE" id="PS00135">
    <property type="entry name" value="TRYPSIN_SER"/>
    <property type="match status" value="1"/>
</dbReference>
<dbReference type="InterPro" id="IPR018114">
    <property type="entry name" value="TRYPSIN_HIS"/>
</dbReference>
<keyword evidence="5" id="KW-1015">Disulfide bond</keyword>
<dbReference type="InterPro" id="IPR001254">
    <property type="entry name" value="Trypsin_dom"/>
</dbReference>
<accession>A0ABK8FVP5</accession>
<dbReference type="Proteomes" id="UP000007062">
    <property type="component" value="Chromosome 3L"/>
</dbReference>
<name>A0ABK8FVP5_ANOGA</name>
<evidence type="ECO:0000256" key="7">
    <source>
        <dbReference type="RuleBase" id="RU363034"/>
    </source>
</evidence>
<keyword evidence="1 7" id="KW-0645">Protease</keyword>
<protein>
    <recommendedName>
        <fullName evidence="9">Peptidase S1 domain-containing protein</fullName>
    </recommendedName>
</protein>
<organism evidence="10 11">
    <name type="scientific">Anopheles gambiae</name>
    <name type="common">African malaria mosquito</name>
    <dbReference type="NCBI Taxonomy" id="7165"/>
    <lineage>
        <taxon>Eukaryota</taxon>
        <taxon>Metazoa</taxon>
        <taxon>Ecdysozoa</taxon>
        <taxon>Arthropoda</taxon>
        <taxon>Hexapoda</taxon>
        <taxon>Insecta</taxon>
        <taxon>Pterygota</taxon>
        <taxon>Neoptera</taxon>
        <taxon>Endopterygota</taxon>
        <taxon>Diptera</taxon>
        <taxon>Nematocera</taxon>
        <taxon>Culicoidea</taxon>
        <taxon>Culicidae</taxon>
        <taxon>Anophelinae</taxon>
        <taxon>Anopheles</taxon>
    </lineage>
</organism>
<dbReference type="InterPro" id="IPR001314">
    <property type="entry name" value="Peptidase_S1A"/>
</dbReference>
<reference evidence="10 11" key="2">
    <citation type="journal article" date="2004" name="Trends Parasitol.">
        <title>The Anopheles gambiae genome: an update.</title>
        <authorList>
            <person name="Mongin E."/>
            <person name="Louis C."/>
            <person name="Holt R.A."/>
            <person name="Birney E."/>
            <person name="Collins F.H."/>
        </authorList>
    </citation>
    <scope>NUCLEOTIDE SEQUENCE [LARGE SCALE GENOMIC DNA]</scope>
    <source>
        <strain evidence="10 11">PEST</strain>
    </source>
</reference>
<dbReference type="Gene3D" id="2.40.10.10">
    <property type="entry name" value="Trypsin-like serine proteases"/>
    <property type="match status" value="1"/>
</dbReference>
<dbReference type="PRINTS" id="PR00722">
    <property type="entry name" value="CHYMOTRYPSIN"/>
</dbReference>
<comment type="similarity">
    <text evidence="6">Belongs to the peptidase S1 family. CLIP subfamily.</text>
</comment>
<evidence type="ECO:0000256" key="5">
    <source>
        <dbReference type="ARBA" id="ARBA00023157"/>
    </source>
</evidence>
<keyword evidence="4 7" id="KW-0720">Serine protease</keyword>